<dbReference type="EMBL" id="PQVW01000011">
    <property type="protein sequence ID" value="POZ21786.1"/>
    <property type="molecule type" value="Genomic_DNA"/>
</dbReference>
<proteinExistence type="predicted"/>
<name>A0ABX4ZZM7_9ENTR</name>
<keyword evidence="2" id="KW-1185">Reference proteome</keyword>
<comment type="caution">
    <text evidence="1">The sequence shown here is derived from an EMBL/GenBank/DDBJ whole genome shotgun (WGS) entry which is preliminary data.</text>
</comment>
<reference evidence="1 2" key="1">
    <citation type="submission" date="2018-02" db="EMBL/GenBank/DDBJ databases">
        <title>Lelliotia aquatilis sp. nov., isolated from drinking water.</title>
        <authorList>
            <person name="Kaempfer P."/>
            <person name="Glaeser S."/>
            <person name="Exner M."/>
            <person name="Doijad S."/>
            <person name="Chakraborty T."/>
        </authorList>
    </citation>
    <scope>NUCLEOTIDE SEQUENCE [LARGE SCALE GENOMIC DNA]</scope>
    <source>
        <strain evidence="1 2">6331-17</strain>
    </source>
</reference>
<accession>A0ABX4ZZM7</accession>
<dbReference type="Proteomes" id="UP000237025">
    <property type="component" value="Unassembled WGS sequence"/>
</dbReference>
<dbReference type="GO" id="GO:0016798">
    <property type="term" value="F:hydrolase activity, acting on glycosyl bonds"/>
    <property type="evidence" value="ECO:0007669"/>
    <property type="project" value="UniProtKB-KW"/>
</dbReference>
<gene>
    <name evidence="1" type="ORF">C3712_15165</name>
</gene>
<keyword evidence="1" id="KW-0326">Glycosidase</keyword>
<keyword evidence="1" id="KW-0378">Hydrolase</keyword>
<evidence type="ECO:0000313" key="1">
    <source>
        <dbReference type="EMBL" id="POZ21786.1"/>
    </source>
</evidence>
<evidence type="ECO:0000313" key="2">
    <source>
        <dbReference type="Proteomes" id="UP000237025"/>
    </source>
</evidence>
<sequence length="39" mass="4592">MSRSRQQEYESKARRAWSGYAVKDNKRRNDVHPELATAV</sequence>
<organism evidence="1 2">
    <name type="scientific">Lelliottia aquatilis</name>
    <dbReference type="NCBI Taxonomy" id="2080838"/>
    <lineage>
        <taxon>Bacteria</taxon>
        <taxon>Pseudomonadati</taxon>
        <taxon>Pseudomonadota</taxon>
        <taxon>Gammaproteobacteria</taxon>
        <taxon>Enterobacterales</taxon>
        <taxon>Enterobacteriaceae</taxon>
        <taxon>Lelliottia</taxon>
    </lineage>
</organism>
<protein>
    <submittedName>
        <fullName evidence="1">DNA-3-methyladenine glycosidase</fullName>
    </submittedName>
</protein>